<accession>A0A4V6MSE1</accession>
<dbReference type="GO" id="GO:0005811">
    <property type="term" value="C:lipid droplet"/>
    <property type="evidence" value="ECO:0007669"/>
    <property type="project" value="InterPro"/>
</dbReference>
<comment type="similarity">
    <text evidence="2">Belongs to the terpene cyclase/mutase family.</text>
</comment>
<name>A0A4V6MSE1_9BACL</name>
<gene>
    <name evidence="7" type="primary">shc</name>
    <name evidence="7" type="ORF">EYB31_28500</name>
</gene>
<dbReference type="SFLD" id="SFLDG01016">
    <property type="entry name" value="Prenyltransferase_Like_2"/>
    <property type="match status" value="1"/>
</dbReference>
<keyword evidence="3" id="KW-0677">Repeat</keyword>
<organism evidence="7 8">
    <name type="scientific">Paenibacillus thalictri</name>
    <dbReference type="NCBI Taxonomy" id="2527873"/>
    <lineage>
        <taxon>Bacteria</taxon>
        <taxon>Bacillati</taxon>
        <taxon>Bacillota</taxon>
        <taxon>Bacilli</taxon>
        <taxon>Bacillales</taxon>
        <taxon>Paenibacillaceae</taxon>
        <taxon>Paenibacillus</taxon>
    </lineage>
</organism>
<evidence type="ECO:0000256" key="2">
    <source>
        <dbReference type="ARBA" id="ARBA00009755"/>
    </source>
</evidence>
<dbReference type="InterPro" id="IPR032696">
    <property type="entry name" value="SQ_cyclase_C"/>
</dbReference>
<dbReference type="GO" id="GO:0051007">
    <property type="term" value="F:squalene-hopene cyclase activity"/>
    <property type="evidence" value="ECO:0007669"/>
    <property type="project" value="UniProtKB-EC"/>
</dbReference>
<dbReference type="Pfam" id="PF13249">
    <property type="entry name" value="SQHop_cyclase_N"/>
    <property type="match status" value="1"/>
</dbReference>
<evidence type="ECO:0000259" key="5">
    <source>
        <dbReference type="Pfam" id="PF13243"/>
    </source>
</evidence>
<comment type="caution">
    <text evidence="7">The sequence shown here is derived from an EMBL/GenBank/DDBJ whole genome shotgun (WGS) entry which is preliminary data.</text>
</comment>
<proteinExistence type="inferred from homology"/>
<keyword evidence="8" id="KW-1185">Reference proteome</keyword>
<dbReference type="NCBIfam" id="TIGR01507">
    <property type="entry name" value="hopene_cyclase"/>
    <property type="match status" value="1"/>
</dbReference>
<dbReference type="Gene3D" id="1.50.10.20">
    <property type="match status" value="2"/>
</dbReference>
<dbReference type="InterPro" id="IPR032697">
    <property type="entry name" value="SQ_cyclase_N"/>
</dbReference>
<protein>
    <submittedName>
        <fullName evidence="7">Squalene--hopene cyclase</fullName>
        <ecNumber evidence="7">5.4.99.17</ecNumber>
    </submittedName>
</protein>
<evidence type="ECO:0000256" key="1">
    <source>
        <dbReference type="ARBA" id="ARBA00004999"/>
    </source>
</evidence>
<dbReference type="SUPFAM" id="SSF48239">
    <property type="entry name" value="Terpenoid cyclases/Protein prenyltransferases"/>
    <property type="match status" value="2"/>
</dbReference>
<feature type="domain" description="Squalene cyclase N-terminal" evidence="6">
    <location>
        <begin position="29"/>
        <end position="320"/>
    </location>
</feature>
<comment type="pathway">
    <text evidence="1">Secondary metabolite biosynthesis; hopanoid biosynthesis.</text>
</comment>
<dbReference type="EC" id="5.4.99.17" evidence="7"/>
<evidence type="ECO:0000256" key="4">
    <source>
        <dbReference type="ARBA" id="ARBA00023235"/>
    </source>
</evidence>
<reference evidence="7 8" key="1">
    <citation type="submission" date="2019-02" db="EMBL/GenBank/DDBJ databases">
        <title>Paenibacillus sp. nov., isolated from surface-sterilized tissue of Thalictrum simplex L.</title>
        <authorList>
            <person name="Tuo L."/>
        </authorList>
    </citation>
    <scope>NUCLEOTIDE SEQUENCE [LARGE SCALE GENOMIC DNA]</scope>
    <source>
        <strain evidence="7 8">N2SHLJ1</strain>
    </source>
</reference>
<dbReference type="NCBIfam" id="TIGR01787">
    <property type="entry name" value="squalene_cyclas"/>
    <property type="match status" value="1"/>
</dbReference>
<keyword evidence="4 7" id="KW-0413">Isomerase</keyword>
<evidence type="ECO:0000256" key="3">
    <source>
        <dbReference type="ARBA" id="ARBA00022737"/>
    </source>
</evidence>
<dbReference type="GO" id="GO:0016104">
    <property type="term" value="P:triterpenoid biosynthetic process"/>
    <property type="evidence" value="ECO:0007669"/>
    <property type="project" value="InterPro"/>
</dbReference>
<evidence type="ECO:0000259" key="6">
    <source>
        <dbReference type="Pfam" id="PF13249"/>
    </source>
</evidence>
<dbReference type="EMBL" id="SIRE01000023">
    <property type="protein sequence ID" value="TBL72691.1"/>
    <property type="molecule type" value="Genomic_DNA"/>
</dbReference>
<dbReference type="InterPro" id="IPR018333">
    <property type="entry name" value="Squalene_cyclase"/>
</dbReference>
<evidence type="ECO:0000313" key="7">
    <source>
        <dbReference type="EMBL" id="TBL72691.1"/>
    </source>
</evidence>
<dbReference type="InterPro" id="IPR006400">
    <property type="entry name" value="Hopene-cyclase"/>
</dbReference>
<evidence type="ECO:0000313" key="8">
    <source>
        <dbReference type="Proteomes" id="UP000293142"/>
    </source>
</evidence>
<dbReference type="PANTHER" id="PTHR11764:SF20">
    <property type="entry name" value="LANOSTEROL SYNTHASE"/>
    <property type="match status" value="1"/>
</dbReference>
<dbReference type="PANTHER" id="PTHR11764">
    <property type="entry name" value="TERPENE CYCLASE/MUTASE FAMILY MEMBER"/>
    <property type="match status" value="1"/>
</dbReference>
<dbReference type="Pfam" id="PF13243">
    <property type="entry name" value="SQHop_cyclase_C"/>
    <property type="match status" value="1"/>
</dbReference>
<dbReference type="AlphaFoldDB" id="A0A4V6MSE1"/>
<dbReference type="InterPro" id="IPR008930">
    <property type="entry name" value="Terpenoid_cyclase/PrenylTrfase"/>
</dbReference>
<dbReference type="Proteomes" id="UP000293142">
    <property type="component" value="Unassembled WGS sequence"/>
</dbReference>
<dbReference type="UniPathway" id="UPA00337"/>
<sequence length="653" mass="71769">MLLNILGRKVPSGKRWLAVVTAEQANAEINRLASSVSSRQEADGAWRFCLDAGPLTNSFFIIALRALEMEEERLIGQLADAIRARQEPGGAWKLYHDEPEGNISATVQSYCALLLSGKHKADEPHMAAAKRFIDAQGGTARTDLITKVILAMIGQYRWRNHFMVPIELLLLPPEAPVSFYDFAGYARVHIAPVLLAADRRFISGLPVFQTLPFAGGTAPLEGEQTAGGSPPPELEPQLTEAQRSIKELAAKLIGLPEKLHERARAAGVRFILERLEPNGTLYGYTTSTLLMVFALLAVGYDKRDPVIVRAVAGLKTLMCKLDGHSYLQNFTSTVWDTALLTHALQQARMAEEAVIGKAGRYLLSRQQTAYGDWRIHNPRVAPGGWGFSDVNTINPDVDDTTAVLRAIRRLRKADAKYSHAWGRGLNWVLSMQNADGGWPAFEKNTDNKLLTLLPIENVRAAGIDPSTADLTGRTLEFLGSDAGLTAKLPAVERAVRWLMNHQDEDGSWIGRWGICRIYGTWAALTGLMAVGCPPGHTAVRRAVRWLENVQNTDGGWGESCASDVAGIYVPLGYSTPSQTAWATEALLAAERRPTAAAQRGVRFLLEAGHWQTGDWRLRYPTGAGLPGSMYMAYHSYNIIWPLLALSRYREAAK</sequence>
<dbReference type="OrthoDB" id="9758578at2"/>
<feature type="domain" description="Squalene cyclase C-terminal" evidence="5">
    <location>
        <begin position="332"/>
        <end position="649"/>
    </location>
</feature>